<gene>
    <name evidence="1" type="ORF">PZE19_05690</name>
</gene>
<keyword evidence="2" id="KW-1185">Reference proteome</keyword>
<reference evidence="1 2" key="1">
    <citation type="submission" date="2023-03" db="EMBL/GenBank/DDBJ databases">
        <title>Paludisphaera mucosa sp. nov. a novel planctomycete from northern fen.</title>
        <authorList>
            <person name="Ivanova A."/>
        </authorList>
    </citation>
    <scope>NUCLEOTIDE SEQUENCE [LARGE SCALE GENOMIC DNA]</scope>
    <source>
        <strain evidence="1 2">Pla2</strain>
    </source>
</reference>
<proteinExistence type="predicted"/>
<evidence type="ECO:0000313" key="2">
    <source>
        <dbReference type="Proteomes" id="UP001216907"/>
    </source>
</evidence>
<evidence type="ECO:0000313" key="1">
    <source>
        <dbReference type="EMBL" id="MDG3003250.1"/>
    </source>
</evidence>
<comment type="caution">
    <text evidence="1">The sequence shown here is derived from an EMBL/GenBank/DDBJ whole genome shotgun (WGS) entry which is preliminary data.</text>
</comment>
<sequence>MSKGYSGVDGKVLIGAVDCDVMGWSADVGNNTWDSTTTGDAGWDDVSASTSNVKGSFDMLYSSDKPALEPTSATPPGVGVRQGKTVAVLHLNINETDGVELSGAALLTKISIKSQVKGGTILTVSFESKGAWVLPGDA</sequence>
<protein>
    <recommendedName>
        <fullName evidence="3">Major tail protein</fullName>
    </recommendedName>
</protein>
<dbReference type="EMBL" id="JARRAG010000001">
    <property type="protein sequence ID" value="MDG3003250.1"/>
    <property type="molecule type" value="Genomic_DNA"/>
</dbReference>
<name>A0ABT6F786_9BACT</name>
<organism evidence="1 2">
    <name type="scientific">Paludisphaera mucosa</name>
    <dbReference type="NCBI Taxonomy" id="3030827"/>
    <lineage>
        <taxon>Bacteria</taxon>
        <taxon>Pseudomonadati</taxon>
        <taxon>Planctomycetota</taxon>
        <taxon>Planctomycetia</taxon>
        <taxon>Isosphaerales</taxon>
        <taxon>Isosphaeraceae</taxon>
        <taxon>Paludisphaera</taxon>
    </lineage>
</organism>
<accession>A0ABT6F786</accession>
<dbReference type="RefSeq" id="WP_277859604.1">
    <property type="nucleotide sequence ID" value="NZ_JARRAG010000001.1"/>
</dbReference>
<evidence type="ECO:0008006" key="3">
    <source>
        <dbReference type="Google" id="ProtNLM"/>
    </source>
</evidence>
<dbReference type="Proteomes" id="UP001216907">
    <property type="component" value="Unassembled WGS sequence"/>
</dbReference>